<name>A0AAD4DQG2_9AGAM</name>
<dbReference type="EMBL" id="JABBWK010000213">
    <property type="protein sequence ID" value="KAG1887431.1"/>
    <property type="molecule type" value="Genomic_DNA"/>
</dbReference>
<dbReference type="Proteomes" id="UP001195769">
    <property type="component" value="Unassembled WGS sequence"/>
</dbReference>
<dbReference type="GeneID" id="64665360"/>
<protein>
    <submittedName>
        <fullName evidence="1">Uncharacterized protein</fullName>
    </submittedName>
</protein>
<proteinExistence type="predicted"/>
<accession>A0AAD4DQG2</accession>
<feature type="non-terminal residue" evidence="1">
    <location>
        <position position="1"/>
    </location>
</feature>
<dbReference type="AlphaFoldDB" id="A0AAD4DQG2"/>
<reference evidence="1" key="1">
    <citation type="journal article" date="2020" name="New Phytol.">
        <title>Comparative genomics reveals dynamic genome evolution in host specialist ectomycorrhizal fungi.</title>
        <authorList>
            <person name="Lofgren L.A."/>
            <person name="Nguyen N.H."/>
            <person name="Vilgalys R."/>
            <person name="Ruytinx J."/>
            <person name="Liao H.L."/>
            <person name="Branco S."/>
            <person name="Kuo A."/>
            <person name="LaButti K."/>
            <person name="Lipzen A."/>
            <person name="Andreopoulos W."/>
            <person name="Pangilinan J."/>
            <person name="Riley R."/>
            <person name="Hundley H."/>
            <person name="Na H."/>
            <person name="Barry K."/>
            <person name="Grigoriev I.V."/>
            <person name="Stajich J.E."/>
            <person name="Kennedy P.G."/>
        </authorList>
    </citation>
    <scope>NUCLEOTIDE SEQUENCE</scope>
    <source>
        <strain evidence="1">FC203</strain>
    </source>
</reference>
<organism evidence="1 2">
    <name type="scientific">Suillus fuscotomentosus</name>
    <dbReference type="NCBI Taxonomy" id="1912939"/>
    <lineage>
        <taxon>Eukaryota</taxon>
        <taxon>Fungi</taxon>
        <taxon>Dikarya</taxon>
        <taxon>Basidiomycota</taxon>
        <taxon>Agaricomycotina</taxon>
        <taxon>Agaricomycetes</taxon>
        <taxon>Agaricomycetidae</taxon>
        <taxon>Boletales</taxon>
        <taxon>Suillineae</taxon>
        <taxon>Suillaceae</taxon>
        <taxon>Suillus</taxon>
    </lineage>
</organism>
<comment type="caution">
    <text evidence="1">The sequence shown here is derived from an EMBL/GenBank/DDBJ whole genome shotgun (WGS) entry which is preliminary data.</text>
</comment>
<evidence type="ECO:0000313" key="2">
    <source>
        <dbReference type="Proteomes" id="UP001195769"/>
    </source>
</evidence>
<gene>
    <name evidence="1" type="ORF">F5891DRAFT_246399</name>
</gene>
<evidence type="ECO:0000313" key="1">
    <source>
        <dbReference type="EMBL" id="KAG1887431.1"/>
    </source>
</evidence>
<keyword evidence="2" id="KW-1185">Reference proteome</keyword>
<dbReference type="RefSeq" id="XP_041216835.1">
    <property type="nucleotide sequence ID" value="XM_041371062.1"/>
</dbReference>
<sequence>RKALENSISSFREAVNLEESAADARILLPYYEAIPLSVELWPALARPETPERAKVVVNKARKTVSKSHEISITTGRLLEQSEVMGNPSRASETRDEDLELVDGTIKFGVRAVLLTREHHCHWESLARGSRYGAERHT</sequence>